<protein>
    <recommendedName>
        <fullName evidence="3 14">UDP-N-acetylmuramate--L-alanine ligase</fullName>
        <ecNumber evidence="3 14">6.3.2.8</ecNumber>
    </recommendedName>
    <alternativeName>
        <fullName evidence="14">UDP-N-acetylmuramoyl-L-alanine synthetase</fullName>
    </alternativeName>
</protein>
<evidence type="ECO:0000259" key="16">
    <source>
        <dbReference type="Pfam" id="PF02875"/>
    </source>
</evidence>
<dbReference type="OrthoDB" id="9804126at2"/>
<dbReference type="GO" id="GO:0009252">
    <property type="term" value="P:peptidoglycan biosynthetic process"/>
    <property type="evidence" value="ECO:0007669"/>
    <property type="project" value="UniProtKB-UniRule"/>
</dbReference>
<dbReference type="HAMAP" id="MF_00046">
    <property type="entry name" value="MurC"/>
    <property type="match status" value="1"/>
</dbReference>
<feature type="domain" description="Mur ligase central" evidence="17">
    <location>
        <begin position="106"/>
        <end position="274"/>
    </location>
</feature>
<evidence type="ECO:0000256" key="10">
    <source>
        <dbReference type="ARBA" id="ARBA00022984"/>
    </source>
</evidence>
<dbReference type="InterPro" id="IPR004101">
    <property type="entry name" value="Mur_ligase_C"/>
</dbReference>
<dbReference type="Gene3D" id="3.40.1190.10">
    <property type="entry name" value="Mur-like, catalytic domain"/>
    <property type="match status" value="1"/>
</dbReference>
<dbReference type="Gene3D" id="3.40.50.720">
    <property type="entry name" value="NAD(P)-binding Rossmann-like Domain"/>
    <property type="match status" value="1"/>
</dbReference>
<comment type="function">
    <text evidence="14">Cell wall formation.</text>
</comment>
<evidence type="ECO:0000256" key="2">
    <source>
        <dbReference type="ARBA" id="ARBA00004752"/>
    </source>
</evidence>
<sequence>MTAYHFVGIKGTGMSALAQVLHDLGYTVQGSDVEKWFFTQKALEERGIPVLPFSKDNIRPGYTVIAGNAFADTHEEIEAARQLGVPVIRYHRFLGQLAGKFTSIAVTGSHGKTTTTGLLAHVMQGAHPTSYLIGDGTGKGEPGSKYFVFEACEYRRHFLSYFPDYAIMTNIDFDHPDYFANVDDVFSAFQQMANQVKKAIVACGDDPYLPNIQAKVPILFYGFGEENDFQARNVVKTTEGMAFDVFVRNTFFASFAIPRFGAHNVLNAMAVVALCHYEGVDAGTIAKRLQTFQGVKRRFSEKTVGRQVLIDDYAHHPREITATLEAARQKYPGREVVAIFQPHTYTRTQTFLREFAESLQQADHVYLCDIFGSAREHEGKLTIRDLQAQIPRSQLLEEQNVAVLKQHQDAVLVFMGAGDIQKFQQAYERAVLSA</sequence>
<dbReference type="InterPro" id="IPR036565">
    <property type="entry name" value="Mur-like_cat_sf"/>
</dbReference>
<evidence type="ECO:0000256" key="1">
    <source>
        <dbReference type="ARBA" id="ARBA00004496"/>
    </source>
</evidence>
<comment type="catalytic activity">
    <reaction evidence="13 14">
        <text>UDP-N-acetyl-alpha-D-muramate + L-alanine + ATP = UDP-N-acetyl-alpha-D-muramoyl-L-alanine + ADP + phosphate + H(+)</text>
        <dbReference type="Rhea" id="RHEA:23372"/>
        <dbReference type="ChEBI" id="CHEBI:15378"/>
        <dbReference type="ChEBI" id="CHEBI:30616"/>
        <dbReference type="ChEBI" id="CHEBI:43474"/>
        <dbReference type="ChEBI" id="CHEBI:57972"/>
        <dbReference type="ChEBI" id="CHEBI:70757"/>
        <dbReference type="ChEBI" id="CHEBI:83898"/>
        <dbReference type="ChEBI" id="CHEBI:456216"/>
        <dbReference type="EC" id="6.3.2.8"/>
    </reaction>
</comment>
<dbReference type="EC" id="6.3.2.8" evidence="3 14"/>
<feature type="domain" description="Mur ligase N-terminal catalytic" evidence="15">
    <location>
        <begin position="4"/>
        <end position="101"/>
    </location>
</feature>
<keyword evidence="9 14" id="KW-0133">Cell shape</keyword>
<gene>
    <name evidence="14 18" type="primary">murC</name>
    <name evidence="18" type="ORF">LG52_178</name>
</gene>
<dbReference type="InterPro" id="IPR005758">
    <property type="entry name" value="UDP-N-AcMur_Ala_ligase_MurC"/>
</dbReference>
<evidence type="ECO:0000256" key="7">
    <source>
        <dbReference type="ARBA" id="ARBA00022741"/>
    </source>
</evidence>
<dbReference type="GO" id="GO:0005737">
    <property type="term" value="C:cytoplasm"/>
    <property type="evidence" value="ECO:0007669"/>
    <property type="project" value="UniProtKB-SubCell"/>
</dbReference>
<dbReference type="InterPro" id="IPR036615">
    <property type="entry name" value="Mur_ligase_C_dom_sf"/>
</dbReference>
<dbReference type="GO" id="GO:0008360">
    <property type="term" value="P:regulation of cell shape"/>
    <property type="evidence" value="ECO:0007669"/>
    <property type="project" value="UniProtKB-KW"/>
</dbReference>
<dbReference type="InterPro" id="IPR013221">
    <property type="entry name" value="Mur_ligase_cen"/>
</dbReference>
<name>A0A0D8BXK2_GEOKU</name>
<keyword evidence="5 14" id="KW-0436">Ligase</keyword>
<evidence type="ECO:0000256" key="12">
    <source>
        <dbReference type="ARBA" id="ARBA00023316"/>
    </source>
</evidence>
<proteinExistence type="inferred from homology"/>
<dbReference type="PANTHER" id="PTHR43445">
    <property type="entry name" value="UDP-N-ACETYLMURAMATE--L-ALANINE LIGASE-RELATED"/>
    <property type="match status" value="1"/>
</dbReference>
<evidence type="ECO:0000256" key="5">
    <source>
        <dbReference type="ARBA" id="ARBA00022598"/>
    </source>
</evidence>
<evidence type="ECO:0000256" key="3">
    <source>
        <dbReference type="ARBA" id="ARBA00012211"/>
    </source>
</evidence>
<dbReference type="NCBIfam" id="TIGR01082">
    <property type="entry name" value="murC"/>
    <property type="match status" value="1"/>
</dbReference>
<evidence type="ECO:0000256" key="6">
    <source>
        <dbReference type="ARBA" id="ARBA00022618"/>
    </source>
</evidence>
<dbReference type="SUPFAM" id="SSF53623">
    <property type="entry name" value="MurD-like peptide ligases, catalytic domain"/>
    <property type="match status" value="1"/>
</dbReference>
<evidence type="ECO:0000256" key="13">
    <source>
        <dbReference type="ARBA" id="ARBA00047833"/>
    </source>
</evidence>
<comment type="caution">
    <text evidence="18">The sequence shown here is derived from an EMBL/GenBank/DDBJ whole genome shotgun (WGS) entry which is preliminary data.</text>
</comment>
<organism evidence="18 19">
    <name type="scientific">Geobacillus kaustophilus</name>
    <dbReference type="NCBI Taxonomy" id="1462"/>
    <lineage>
        <taxon>Bacteria</taxon>
        <taxon>Bacillati</taxon>
        <taxon>Bacillota</taxon>
        <taxon>Bacilli</taxon>
        <taxon>Bacillales</taxon>
        <taxon>Anoxybacillaceae</taxon>
        <taxon>Geobacillus</taxon>
        <taxon>Geobacillus thermoleovorans group</taxon>
    </lineage>
</organism>
<keyword evidence="6 14" id="KW-0132">Cell division</keyword>
<evidence type="ECO:0000256" key="9">
    <source>
        <dbReference type="ARBA" id="ARBA00022960"/>
    </source>
</evidence>
<comment type="subcellular location">
    <subcellularLocation>
        <location evidence="1 14">Cytoplasm</location>
    </subcellularLocation>
</comment>
<dbReference type="Pfam" id="PF08245">
    <property type="entry name" value="Mur_ligase_M"/>
    <property type="match status" value="1"/>
</dbReference>
<dbReference type="Pfam" id="PF01225">
    <property type="entry name" value="Mur_ligase"/>
    <property type="match status" value="1"/>
</dbReference>
<dbReference type="GO" id="GO:0005524">
    <property type="term" value="F:ATP binding"/>
    <property type="evidence" value="ECO:0007669"/>
    <property type="project" value="UniProtKB-UniRule"/>
</dbReference>
<dbReference type="InterPro" id="IPR000713">
    <property type="entry name" value="Mur_ligase_N"/>
</dbReference>
<dbReference type="SUPFAM" id="SSF53244">
    <property type="entry name" value="MurD-like peptide ligases, peptide-binding domain"/>
    <property type="match status" value="1"/>
</dbReference>
<dbReference type="RefSeq" id="WP_044730546.1">
    <property type="nucleotide sequence ID" value="NZ_JYBP01000003.1"/>
</dbReference>
<evidence type="ECO:0000256" key="11">
    <source>
        <dbReference type="ARBA" id="ARBA00023306"/>
    </source>
</evidence>
<dbReference type="GO" id="GO:0008763">
    <property type="term" value="F:UDP-N-acetylmuramate-L-alanine ligase activity"/>
    <property type="evidence" value="ECO:0007669"/>
    <property type="project" value="UniProtKB-UniRule"/>
</dbReference>
<keyword evidence="10 14" id="KW-0573">Peptidoglycan synthesis</keyword>
<dbReference type="GO" id="GO:0051301">
    <property type="term" value="P:cell division"/>
    <property type="evidence" value="ECO:0007669"/>
    <property type="project" value="UniProtKB-KW"/>
</dbReference>
<keyword evidence="12 14" id="KW-0961">Cell wall biogenesis/degradation</keyword>
<reference evidence="18 19" key="1">
    <citation type="submission" date="2015-01" db="EMBL/GenBank/DDBJ databases">
        <authorList>
            <person name="Filippidou S."/>
            <person name="Jeanneret N."/>
            <person name="Russel-Delif L."/>
            <person name="Junier T."/>
            <person name="Wunderlin T."/>
            <person name="Molina V."/>
            <person name="Johnson S.L."/>
            <person name="Davenport K.W."/>
            <person name="Chain P.S."/>
            <person name="Dorador C."/>
            <person name="Junier P."/>
        </authorList>
    </citation>
    <scope>NUCLEOTIDE SEQUENCE [LARGE SCALE GENOMIC DNA]</scope>
    <source>
        <strain evidence="18 19">Et7/4</strain>
    </source>
</reference>
<keyword evidence="4 14" id="KW-0963">Cytoplasm</keyword>
<comment type="similarity">
    <text evidence="14">Belongs to the MurCDEF family.</text>
</comment>
<keyword evidence="11 14" id="KW-0131">Cell cycle</keyword>
<evidence type="ECO:0000313" key="18">
    <source>
        <dbReference type="EMBL" id="KJE28908.1"/>
    </source>
</evidence>
<evidence type="ECO:0000313" key="19">
    <source>
        <dbReference type="Proteomes" id="UP000032522"/>
    </source>
</evidence>
<evidence type="ECO:0000256" key="4">
    <source>
        <dbReference type="ARBA" id="ARBA00022490"/>
    </source>
</evidence>
<feature type="binding site" evidence="14">
    <location>
        <begin position="108"/>
        <end position="114"/>
    </location>
    <ligand>
        <name>ATP</name>
        <dbReference type="ChEBI" id="CHEBI:30616"/>
    </ligand>
</feature>
<dbReference type="PATRIC" id="fig|1462.6.peg.279"/>
<keyword evidence="8 14" id="KW-0067">ATP-binding</keyword>
<accession>A0A0D8BXK2</accession>
<dbReference type="Gene3D" id="3.90.190.20">
    <property type="entry name" value="Mur ligase, C-terminal domain"/>
    <property type="match status" value="1"/>
</dbReference>
<dbReference type="Pfam" id="PF02875">
    <property type="entry name" value="Mur_ligase_C"/>
    <property type="match status" value="1"/>
</dbReference>
<dbReference type="AlphaFoldDB" id="A0A0D8BXK2"/>
<keyword evidence="7 14" id="KW-0547">Nucleotide-binding</keyword>
<evidence type="ECO:0000256" key="8">
    <source>
        <dbReference type="ARBA" id="ARBA00022840"/>
    </source>
</evidence>
<evidence type="ECO:0000259" key="17">
    <source>
        <dbReference type="Pfam" id="PF08245"/>
    </source>
</evidence>
<dbReference type="UniPathway" id="UPA00219"/>
<evidence type="ECO:0000259" key="15">
    <source>
        <dbReference type="Pfam" id="PF01225"/>
    </source>
</evidence>
<evidence type="ECO:0000256" key="14">
    <source>
        <dbReference type="HAMAP-Rule" id="MF_00046"/>
    </source>
</evidence>
<comment type="pathway">
    <text evidence="2 14">Cell wall biogenesis; peptidoglycan biosynthesis.</text>
</comment>
<dbReference type="EMBL" id="JYBP01000003">
    <property type="protein sequence ID" value="KJE28908.1"/>
    <property type="molecule type" value="Genomic_DNA"/>
</dbReference>
<dbReference type="InterPro" id="IPR050061">
    <property type="entry name" value="MurCDEF_pg_biosynth"/>
</dbReference>
<dbReference type="Proteomes" id="UP000032522">
    <property type="component" value="Unassembled WGS sequence"/>
</dbReference>
<dbReference type="PANTHER" id="PTHR43445:SF3">
    <property type="entry name" value="UDP-N-ACETYLMURAMATE--L-ALANINE LIGASE"/>
    <property type="match status" value="1"/>
</dbReference>
<feature type="domain" description="Mur ligase C-terminal" evidence="16">
    <location>
        <begin position="298"/>
        <end position="411"/>
    </location>
</feature>
<dbReference type="SUPFAM" id="SSF51984">
    <property type="entry name" value="MurCD N-terminal domain"/>
    <property type="match status" value="1"/>
</dbReference>
<dbReference type="GO" id="GO:0071555">
    <property type="term" value="P:cell wall organization"/>
    <property type="evidence" value="ECO:0007669"/>
    <property type="project" value="UniProtKB-KW"/>
</dbReference>